<reference evidence="2" key="1">
    <citation type="submission" date="2023-03" db="EMBL/GenBank/DDBJ databases">
        <title>Massive genome expansion in bonnet fungi (Mycena s.s.) driven by repeated elements and novel gene families across ecological guilds.</title>
        <authorList>
            <consortium name="Lawrence Berkeley National Laboratory"/>
            <person name="Harder C.B."/>
            <person name="Miyauchi S."/>
            <person name="Viragh M."/>
            <person name="Kuo A."/>
            <person name="Thoen E."/>
            <person name="Andreopoulos B."/>
            <person name="Lu D."/>
            <person name="Skrede I."/>
            <person name="Drula E."/>
            <person name="Henrissat B."/>
            <person name="Morin E."/>
            <person name="Kohler A."/>
            <person name="Barry K."/>
            <person name="LaButti K."/>
            <person name="Morin E."/>
            <person name="Salamov A."/>
            <person name="Lipzen A."/>
            <person name="Mereny Z."/>
            <person name="Hegedus B."/>
            <person name="Baldrian P."/>
            <person name="Stursova M."/>
            <person name="Weitz H."/>
            <person name="Taylor A."/>
            <person name="Grigoriev I.V."/>
            <person name="Nagy L.G."/>
            <person name="Martin F."/>
            <person name="Kauserud H."/>
        </authorList>
    </citation>
    <scope>NUCLEOTIDE SEQUENCE</scope>
    <source>
        <strain evidence="2">CBHHK188m</strain>
    </source>
</reference>
<dbReference type="InterPro" id="IPR008972">
    <property type="entry name" value="Cupredoxin"/>
</dbReference>
<dbReference type="PANTHER" id="PTHR34883">
    <property type="entry name" value="SERINE-RICH PROTEIN, PUTATIVE-RELATED-RELATED"/>
    <property type="match status" value="1"/>
</dbReference>
<feature type="chain" id="PRO_5042011382" evidence="1">
    <location>
        <begin position="20"/>
        <end position="191"/>
    </location>
</feature>
<evidence type="ECO:0000313" key="3">
    <source>
        <dbReference type="Proteomes" id="UP001215280"/>
    </source>
</evidence>
<dbReference type="AlphaFoldDB" id="A0AAD7J941"/>
<dbReference type="CDD" id="cd00920">
    <property type="entry name" value="Cupredoxin"/>
    <property type="match status" value="1"/>
</dbReference>
<keyword evidence="3" id="KW-1185">Reference proteome</keyword>
<dbReference type="SUPFAM" id="SSF49503">
    <property type="entry name" value="Cupredoxins"/>
    <property type="match status" value="1"/>
</dbReference>
<proteinExistence type="predicted"/>
<protein>
    <submittedName>
        <fullName evidence="2">Cupredoxin</fullName>
    </submittedName>
</protein>
<dbReference type="Proteomes" id="UP001215280">
    <property type="component" value="Unassembled WGS sequence"/>
</dbReference>
<dbReference type="InterPro" id="IPR052953">
    <property type="entry name" value="Ser-rich/MCO-related"/>
</dbReference>
<feature type="signal peptide" evidence="1">
    <location>
        <begin position="1"/>
        <end position="19"/>
    </location>
</feature>
<evidence type="ECO:0000313" key="2">
    <source>
        <dbReference type="EMBL" id="KAJ7758147.1"/>
    </source>
</evidence>
<sequence>MHFFAVATAAASLFSVVYAQNQTVVVGANGTTTYSPSNITANVGDVITFQFVAGNHTVTQSTFASPCAQMLTPTTGITSGFQPVTSGAAQVPSFSFTVNNATTPLWFFCEHVGHCAKGMVFSVNAPATGKTFAAFQAAAIATGADASASASGASSAPSSSSSTTPSSALISRSSSVGLLAVAAGLVAGLLL</sequence>
<keyword evidence="1" id="KW-0732">Signal</keyword>
<gene>
    <name evidence="2" type="ORF">DFH07DRAFT_818910</name>
</gene>
<dbReference type="EMBL" id="JARJLG010000056">
    <property type="protein sequence ID" value="KAJ7758147.1"/>
    <property type="molecule type" value="Genomic_DNA"/>
</dbReference>
<comment type="caution">
    <text evidence="2">The sequence shown here is derived from an EMBL/GenBank/DDBJ whole genome shotgun (WGS) entry which is preliminary data.</text>
</comment>
<dbReference type="PANTHER" id="PTHR34883:SF15">
    <property type="entry name" value="EXTRACELLULAR SERINE-RICH PROTEIN"/>
    <property type="match status" value="1"/>
</dbReference>
<dbReference type="Gene3D" id="2.60.40.420">
    <property type="entry name" value="Cupredoxins - blue copper proteins"/>
    <property type="match status" value="1"/>
</dbReference>
<organism evidence="2 3">
    <name type="scientific">Mycena maculata</name>
    <dbReference type="NCBI Taxonomy" id="230809"/>
    <lineage>
        <taxon>Eukaryota</taxon>
        <taxon>Fungi</taxon>
        <taxon>Dikarya</taxon>
        <taxon>Basidiomycota</taxon>
        <taxon>Agaricomycotina</taxon>
        <taxon>Agaricomycetes</taxon>
        <taxon>Agaricomycetidae</taxon>
        <taxon>Agaricales</taxon>
        <taxon>Marasmiineae</taxon>
        <taxon>Mycenaceae</taxon>
        <taxon>Mycena</taxon>
    </lineage>
</organism>
<evidence type="ECO:0000256" key="1">
    <source>
        <dbReference type="SAM" id="SignalP"/>
    </source>
</evidence>
<name>A0AAD7J941_9AGAR</name>
<accession>A0AAD7J941</accession>